<dbReference type="InterPro" id="IPR001849">
    <property type="entry name" value="PH_domain"/>
</dbReference>
<sequence>MQAMHSPEKDSWIDSIKSKINNMTKHQVWTTSNHPPYLKPLSTTWVFKKKTNEDGKLNKFKARSALEVLVKKKGLTTTKSLPPLED</sequence>
<proteinExistence type="predicted"/>
<reference evidence="2" key="1">
    <citation type="submission" date="2021-03" db="EMBL/GenBank/DDBJ databases">
        <title>Draft genome sequence of rust myrtle Austropuccinia psidii MF-1, a brazilian biotype.</title>
        <authorList>
            <person name="Quecine M.C."/>
            <person name="Pachon D.M.R."/>
            <person name="Bonatelli M.L."/>
            <person name="Correr F.H."/>
            <person name="Franceschini L.M."/>
            <person name="Leite T.F."/>
            <person name="Margarido G.R.A."/>
            <person name="Almeida C.A."/>
            <person name="Ferrarezi J.A."/>
            <person name="Labate C.A."/>
        </authorList>
    </citation>
    <scope>NUCLEOTIDE SEQUENCE</scope>
    <source>
        <strain evidence="2">MF-1</strain>
    </source>
</reference>
<dbReference type="EMBL" id="AVOT02001831">
    <property type="protein sequence ID" value="MBW0468319.1"/>
    <property type="molecule type" value="Genomic_DNA"/>
</dbReference>
<protein>
    <recommendedName>
        <fullName evidence="1">PH domain-containing protein</fullName>
    </recommendedName>
</protein>
<evidence type="ECO:0000313" key="2">
    <source>
        <dbReference type="EMBL" id="MBW0468319.1"/>
    </source>
</evidence>
<name>A0A9Q3BN47_9BASI</name>
<gene>
    <name evidence="2" type="ORF">O181_008034</name>
</gene>
<keyword evidence="3" id="KW-1185">Reference proteome</keyword>
<evidence type="ECO:0000259" key="1">
    <source>
        <dbReference type="PROSITE" id="PS50003"/>
    </source>
</evidence>
<dbReference type="AlphaFoldDB" id="A0A9Q3BN47"/>
<organism evidence="2 3">
    <name type="scientific">Austropuccinia psidii MF-1</name>
    <dbReference type="NCBI Taxonomy" id="1389203"/>
    <lineage>
        <taxon>Eukaryota</taxon>
        <taxon>Fungi</taxon>
        <taxon>Dikarya</taxon>
        <taxon>Basidiomycota</taxon>
        <taxon>Pucciniomycotina</taxon>
        <taxon>Pucciniomycetes</taxon>
        <taxon>Pucciniales</taxon>
        <taxon>Sphaerophragmiaceae</taxon>
        <taxon>Austropuccinia</taxon>
    </lineage>
</organism>
<evidence type="ECO:0000313" key="3">
    <source>
        <dbReference type="Proteomes" id="UP000765509"/>
    </source>
</evidence>
<dbReference type="PROSITE" id="PS50003">
    <property type="entry name" value="PH_DOMAIN"/>
    <property type="match status" value="1"/>
</dbReference>
<comment type="caution">
    <text evidence="2">The sequence shown here is derived from an EMBL/GenBank/DDBJ whole genome shotgun (WGS) entry which is preliminary data.</text>
</comment>
<accession>A0A9Q3BN47</accession>
<dbReference type="OrthoDB" id="3059824at2759"/>
<dbReference type="Proteomes" id="UP000765509">
    <property type="component" value="Unassembled WGS sequence"/>
</dbReference>
<feature type="domain" description="PH" evidence="1">
    <location>
        <begin position="1"/>
        <end position="21"/>
    </location>
</feature>